<dbReference type="Proteomes" id="UP000236959">
    <property type="component" value="Unassembled WGS sequence"/>
</dbReference>
<gene>
    <name evidence="2" type="ORF">CLV41_102157</name>
</gene>
<keyword evidence="3" id="KW-1185">Reference proteome</keyword>
<accession>A0A2S3UYY7</accession>
<dbReference type="SUPFAM" id="SSF50199">
    <property type="entry name" value="Staphylococcal nuclease"/>
    <property type="match status" value="1"/>
</dbReference>
<dbReference type="AlphaFoldDB" id="A0A2S3UYY7"/>
<dbReference type="RefSeq" id="WP_146048533.1">
    <property type="nucleotide sequence ID" value="NZ_PPCN01000002.1"/>
</dbReference>
<dbReference type="OrthoDB" id="7618306at2"/>
<organism evidence="2 3">
    <name type="scientific">Roseibium marinum</name>
    <dbReference type="NCBI Taxonomy" id="281252"/>
    <lineage>
        <taxon>Bacteria</taxon>
        <taxon>Pseudomonadati</taxon>
        <taxon>Pseudomonadota</taxon>
        <taxon>Alphaproteobacteria</taxon>
        <taxon>Hyphomicrobiales</taxon>
        <taxon>Stappiaceae</taxon>
        <taxon>Roseibium</taxon>
    </lineage>
</organism>
<sequence>MSSGRLSGRTRAGHGGRGRINPRWVLCLAGLVLAAGSAQAEERDQPFARAAAETCVPTDTAPVNIEKSAEDGVFIAPTGQRYFTSDLYFPDPRPAPEDSGTDGVTGAVSGFEAFPNGPANRWGLTPAWIVLRDGDAGELLQAVQLMEGAAVFAPEQADSACAGLLRLAETAARRDHRGLWADKTAAPVYSAARPGLIEEKTGDYVIVRGRVVSLGKTESTRYLNFGKYWKTDFTATLKTSDEAIFNAALGRSGWKVEELAGKFVELRGFVQVRDGPHIALPHPEQLVVLEHPAFD</sequence>
<keyword evidence="1" id="KW-0732">Signal</keyword>
<dbReference type="EMBL" id="PPCN01000002">
    <property type="protein sequence ID" value="POF32753.1"/>
    <property type="molecule type" value="Genomic_DNA"/>
</dbReference>
<dbReference type="InterPro" id="IPR035437">
    <property type="entry name" value="SNase_OB-fold_sf"/>
</dbReference>
<evidence type="ECO:0008006" key="4">
    <source>
        <dbReference type="Google" id="ProtNLM"/>
    </source>
</evidence>
<protein>
    <recommendedName>
        <fullName evidence="4">Nuclease</fullName>
    </recommendedName>
</protein>
<reference evidence="2 3" key="1">
    <citation type="submission" date="2018-01" db="EMBL/GenBank/DDBJ databases">
        <title>Genomic Encyclopedia of Archaeal and Bacterial Type Strains, Phase II (KMG-II): from individual species to whole genera.</title>
        <authorList>
            <person name="Goeker M."/>
        </authorList>
    </citation>
    <scope>NUCLEOTIDE SEQUENCE [LARGE SCALE GENOMIC DNA]</scope>
    <source>
        <strain evidence="2 3">DSM 17023</strain>
    </source>
</reference>
<evidence type="ECO:0000313" key="3">
    <source>
        <dbReference type="Proteomes" id="UP000236959"/>
    </source>
</evidence>
<name>A0A2S3UYY7_9HYPH</name>
<comment type="caution">
    <text evidence="2">The sequence shown here is derived from an EMBL/GenBank/DDBJ whole genome shotgun (WGS) entry which is preliminary data.</text>
</comment>
<proteinExistence type="predicted"/>
<feature type="chain" id="PRO_5015522076" description="Nuclease" evidence="1">
    <location>
        <begin position="41"/>
        <end position="295"/>
    </location>
</feature>
<evidence type="ECO:0000313" key="2">
    <source>
        <dbReference type="EMBL" id="POF32753.1"/>
    </source>
</evidence>
<evidence type="ECO:0000256" key="1">
    <source>
        <dbReference type="SAM" id="SignalP"/>
    </source>
</evidence>
<feature type="signal peptide" evidence="1">
    <location>
        <begin position="1"/>
        <end position="40"/>
    </location>
</feature>